<dbReference type="InterPro" id="IPR052180">
    <property type="entry name" value="NhaC_Na-H+_Antiporter"/>
</dbReference>
<dbReference type="AlphaFoldDB" id="A7GMX2"/>
<feature type="transmembrane region" description="Helical" evidence="9">
    <location>
        <begin position="64"/>
        <end position="84"/>
    </location>
</feature>
<comment type="similarity">
    <text evidence="8">Belongs to the NhaC Na(+)/H(+) (TC 2.A.35) antiporter family.</text>
</comment>
<feature type="transmembrane region" description="Helical" evidence="9">
    <location>
        <begin position="291"/>
        <end position="318"/>
    </location>
</feature>
<reference evidence="11 12" key="1">
    <citation type="journal article" date="2008" name="Chem. Biol. Interact.">
        <title>Extending the Bacillus cereus group genomics to putative food-borne pathogens of different toxicity.</title>
        <authorList>
            <person name="Lapidus A."/>
            <person name="Goltsman E."/>
            <person name="Auger S."/>
            <person name="Galleron N."/>
            <person name="Segurens B."/>
            <person name="Dossat C."/>
            <person name="Land M.L."/>
            <person name="Broussolle V."/>
            <person name="Brillard J."/>
            <person name="Guinebretiere M.H."/>
            <person name="Sanchis V."/>
            <person name="Nguen-The C."/>
            <person name="Lereclus D."/>
            <person name="Richardson P."/>
            <person name="Wincker P."/>
            <person name="Weissenbach J."/>
            <person name="Ehrlich S.D."/>
            <person name="Sorokin A."/>
        </authorList>
    </citation>
    <scope>NUCLEOTIDE SEQUENCE [LARGE SCALE GENOMIC DNA]</scope>
    <source>
        <strain evidence="12">DSM 22905 / CIP 110041 / 391-98 / NVH 391-98</strain>
    </source>
</reference>
<keyword evidence="4" id="KW-1003">Cell membrane</keyword>
<organism evidence="11 12">
    <name type="scientific">Bacillus cytotoxicus (strain DSM 22905 / CIP 110041 / 391-98 / NVH 391-98)</name>
    <dbReference type="NCBI Taxonomy" id="315749"/>
    <lineage>
        <taxon>Bacteria</taxon>
        <taxon>Bacillati</taxon>
        <taxon>Bacillota</taxon>
        <taxon>Bacilli</taxon>
        <taxon>Bacillales</taxon>
        <taxon>Bacillaceae</taxon>
        <taxon>Bacillus</taxon>
        <taxon>Bacillus cereus group</taxon>
    </lineage>
</organism>
<dbReference type="HOGENOM" id="CLU_043525_0_0_9"/>
<keyword evidence="7 9" id="KW-0472">Membrane</keyword>
<feature type="transmembrane region" description="Helical" evidence="9">
    <location>
        <begin position="128"/>
        <end position="145"/>
    </location>
</feature>
<feature type="transmembrane region" description="Helical" evidence="9">
    <location>
        <begin position="338"/>
        <end position="359"/>
    </location>
</feature>
<sequence length="494" mass="52627">MMPRQRTRFWSAVPNPASMCLKDEKSVSYRCIRPLLLGRGLLLFSRKGLKLGRDDMVKETRGNIFALLPLGIFLVLFIGSGIITGDFYKLPILVAILIAVGVALAMNRKESFTAKVERFAKGAGNPDIMIMVLIFVLAGAFSETAKGMGGVDSTVNLALAVLPQGFIIAGIFVIGAFISLAMGTSMGTIAALAPIAVGISQQTDISIALAMATVVGGAMFGDNLSFISDTTIAAVRSQGTEMKDKFKTNFLIVLPAAMITVILLVVLTLGNHTEIKTHAFDWMKILPYAGVLVTALLGWNVLVVLTGGTILSGIIGFLDGSYTLASFFKSAATGMNGMMELVLLAILIGGMVEIIQYNGGIQYLMNTLTRNIRSKKGAEFGIAGLVSMTNICTANNTISIIFTGPLAKNIADQYEIDPRKSASVLDVFSCCVQGLVPYGAQMLTAAGFAALSPVELLPYAFYPILVGLCGVVSILIDFPRFSKVEEKGQFHKTA</sequence>
<evidence type="ECO:0000256" key="6">
    <source>
        <dbReference type="ARBA" id="ARBA00022989"/>
    </source>
</evidence>
<evidence type="ECO:0000256" key="4">
    <source>
        <dbReference type="ARBA" id="ARBA00022475"/>
    </source>
</evidence>
<dbReference type="Pfam" id="PF03553">
    <property type="entry name" value="Na_H_antiporter"/>
    <property type="match status" value="2"/>
</dbReference>
<feature type="transmembrane region" description="Helical" evidence="9">
    <location>
        <begin position="165"/>
        <end position="193"/>
    </location>
</feature>
<feature type="transmembrane region" description="Helical" evidence="9">
    <location>
        <begin position="250"/>
        <end position="270"/>
    </location>
</feature>
<accession>A7GMX2</accession>
<feature type="transmembrane region" description="Helical" evidence="9">
    <location>
        <begin position="90"/>
        <end position="107"/>
    </location>
</feature>
<evidence type="ECO:0000256" key="9">
    <source>
        <dbReference type="SAM" id="Phobius"/>
    </source>
</evidence>
<dbReference type="GO" id="GO:0005886">
    <property type="term" value="C:plasma membrane"/>
    <property type="evidence" value="ECO:0007669"/>
    <property type="project" value="UniProtKB-SubCell"/>
</dbReference>
<dbReference type="InterPro" id="IPR018461">
    <property type="entry name" value="Na/H_Antiport_NhaC-like_C"/>
</dbReference>
<evidence type="ECO:0000256" key="2">
    <source>
        <dbReference type="ARBA" id="ARBA00022448"/>
    </source>
</evidence>
<keyword evidence="6 9" id="KW-1133">Transmembrane helix</keyword>
<evidence type="ECO:0000256" key="1">
    <source>
        <dbReference type="ARBA" id="ARBA00004651"/>
    </source>
</evidence>
<keyword evidence="2" id="KW-0813">Transport</keyword>
<feature type="transmembrane region" description="Helical" evidence="9">
    <location>
        <begin position="205"/>
        <end position="221"/>
    </location>
</feature>
<proteinExistence type="inferred from homology"/>
<gene>
    <name evidence="11" type="ordered locus">Bcer98_1155</name>
</gene>
<dbReference type="PANTHER" id="PTHR33451:SF5">
    <property type="entry name" value="NA+_H+ ANTIPORTER"/>
    <property type="match status" value="1"/>
</dbReference>
<dbReference type="PANTHER" id="PTHR33451">
    <property type="entry name" value="MALATE-2H(+)/NA(+)-LACTATE ANTIPORTER"/>
    <property type="match status" value="1"/>
</dbReference>
<dbReference type="KEGG" id="bcy:Bcer98_1155"/>
<comment type="subcellular location">
    <subcellularLocation>
        <location evidence="1">Cell membrane</location>
        <topology evidence="1">Multi-pass membrane protein</topology>
    </subcellularLocation>
</comment>
<feature type="transmembrane region" description="Helical" evidence="9">
    <location>
        <begin position="380"/>
        <end position="402"/>
    </location>
</feature>
<feature type="transmembrane region" description="Helical" evidence="9">
    <location>
        <begin position="459"/>
        <end position="478"/>
    </location>
</feature>
<dbReference type="eggNOG" id="COG1757">
    <property type="taxonomic scope" value="Bacteria"/>
</dbReference>
<evidence type="ECO:0000256" key="7">
    <source>
        <dbReference type="ARBA" id="ARBA00023136"/>
    </source>
</evidence>
<protein>
    <submittedName>
        <fullName evidence="11">Na+ antiporter NhaC</fullName>
    </submittedName>
</protein>
<evidence type="ECO:0000256" key="3">
    <source>
        <dbReference type="ARBA" id="ARBA00022449"/>
    </source>
</evidence>
<evidence type="ECO:0000256" key="5">
    <source>
        <dbReference type="ARBA" id="ARBA00022692"/>
    </source>
</evidence>
<dbReference type="GO" id="GO:0015297">
    <property type="term" value="F:antiporter activity"/>
    <property type="evidence" value="ECO:0007669"/>
    <property type="project" value="UniProtKB-KW"/>
</dbReference>
<feature type="domain" description="Na+/H+ antiporter NhaC-like C-terminal" evidence="10">
    <location>
        <begin position="298"/>
        <end position="474"/>
    </location>
</feature>
<evidence type="ECO:0000256" key="8">
    <source>
        <dbReference type="ARBA" id="ARBA00038435"/>
    </source>
</evidence>
<keyword evidence="12" id="KW-1185">Reference proteome</keyword>
<keyword evidence="5 9" id="KW-0812">Transmembrane</keyword>
<evidence type="ECO:0000313" key="12">
    <source>
        <dbReference type="Proteomes" id="UP000002300"/>
    </source>
</evidence>
<feature type="domain" description="Na+/H+ antiporter NhaC-like C-terminal" evidence="10">
    <location>
        <begin position="125"/>
        <end position="267"/>
    </location>
</feature>
<evidence type="ECO:0000313" key="11">
    <source>
        <dbReference type="EMBL" id="ABS21480.1"/>
    </source>
</evidence>
<name>A7GMX2_BACCN</name>
<dbReference type="EMBL" id="CP000764">
    <property type="protein sequence ID" value="ABS21480.1"/>
    <property type="molecule type" value="Genomic_DNA"/>
</dbReference>
<dbReference type="Proteomes" id="UP000002300">
    <property type="component" value="Chromosome"/>
</dbReference>
<keyword evidence="3" id="KW-0050">Antiport</keyword>
<evidence type="ECO:0000259" key="10">
    <source>
        <dbReference type="Pfam" id="PF03553"/>
    </source>
</evidence>